<accession>A0A0C2HKG6</accession>
<dbReference type="InterPro" id="IPR010572">
    <property type="entry name" value="Tail_dom"/>
</dbReference>
<dbReference type="AlphaFoldDB" id="A0A0C2HKG6"/>
<reference evidence="3" key="3">
    <citation type="submission" date="2022-12" db="EMBL/GenBank/DDBJ databases">
        <title>Genome analysis and biological profiling of marine Salinicoccus roseus MOSEL-ME25.</title>
        <authorList>
            <person name="Mirza F.T."/>
            <person name="Xie Y."/>
            <person name="Shinwari Z.K."/>
        </authorList>
    </citation>
    <scope>NUCLEOTIDE SEQUENCE</scope>
    <source>
        <strain evidence="3">MOSEL-ME25</strain>
    </source>
</reference>
<dbReference type="Proteomes" id="UP000031546">
    <property type="component" value="Unassembled WGS sequence"/>
</dbReference>
<dbReference type="EMBL" id="JXII01000009">
    <property type="protein sequence ID" value="KIH70076.1"/>
    <property type="molecule type" value="Genomic_DNA"/>
</dbReference>
<dbReference type="Proteomes" id="UP000527860">
    <property type="component" value="Unassembled WGS sequence"/>
</dbReference>
<organism evidence="2 4">
    <name type="scientific">Salinicoccus roseus</name>
    <dbReference type="NCBI Taxonomy" id="45670"/>
    <lineage>
        <taxon>Bacteria</taxon>
        <taxon>Bacillati</taxon>
        <taxon>Bacillota</taxon>
        <taxon>Bacilli</taxon>
        <taxon>Bacillales</taxon>
        <taxon>Staphylococcaceae</taxon>
        <taxon>Salinicoccus</taxon>
    </lineage>
</organism>
<name>A0A0C2HKG6_9STAP</name>
<dbReference type="Pfam" id="PF06605">
    <property type="entry name" value="Prophage_tail"/>
    <property type="match status" value="1"/>
</dbReference>
<evidence type="ECO:0000313" key="3">
    <source>
        <dbReference type="EMBL" id="MDB0581391.1"/>
    </source>
</evidence>
<reference evidence="3" key="2">
    <citation type="submission" date="2020-04" db="EMBL/GenBank/DDBJ databases">
        <authorList>
            <person name="Tanveer F."/>
            <person name="Xie Y."/>
            <person name="Shinwari Z.K."/>
        </authorList>
    </citation>
    <scope>NUCLEOTIDE SEQUENCE</scope>
    <source>
        <strain evidence="3">MOSEL-ME25</strain>
    </source>
</reference>
<keyword evidence="5" id="KW-1185">Reference proteome</keyword>
<gene>
    <name evidence="3" type="ORF">F7P68_0012730</name>
    <name evidence="2" type="ORF">SN16_11305</name>
</gene>
<evidence type="ECO:0000313" key="4">
    <source>
        <dbReference type="Proteomes" id="UP000031546"/>
    </source>
</evidence>
<evidence type="ECO:0000259" key="1">
    <source>
        <dbReference type="Pfam" id="PF06605"/>
    </source>
</evidence>
<protein>
    <submittedName>
        <fullName evidence="3">Phage tail protein</fullName>
    </submittedName>
</protein>
<sequence>MEAEISLTEEENGLVFIDLDIVPTPNNKKFVRDITEDWTVHGVQSTKYGHFVITNMTKASDGPYPSYKVKAVASFIHKMQTTTFDGLYTGSRTAVDFFYILSQQSGLTFQLTADRPAYGWEKFGEGVHTIKEFNRAIKHYDYVYLPVNETSIELRDRIGRDVNFIIKNAMNADDVKMEIDRSEVYTYIEGYADFEQDSDFYETAQLYSDYKSPLYDIIGEKKAETYSNGAIKHKATLDKYLMDIVDNSVKFTISAKFRKIRNYPFAVPMLGDRIRVQDESIDLNTKAKIVKLVTHYDPYGEPYDYDIEFGNLNIGQRNKQTINTVSRQLDDILNGRDPIKLTALDGYLKSAITDFKSAQTELVIGEYVDGVLGIFLVDKADPNRAVGLTSKGIVLTTNGFAGGIDENLAIDPTAVNASMIRAGTLHLEDILGIVGRDGLITMTGDEFRAVDANDPDKFISIKPGMLEIGKGALTVHRDDGGHPSIIAGRNTVGERLQGMNPPFMHPQVYVSGQRYVNDSTERRTVDAYYFDQFYRDVKVLFAFRNNGTEAYTVEYGIQGFGNNTGHVTEFDTIVVPASSTEYRVTDFHLSVPQVDAHQFYIQFACKTADRSALMSIAYVKNLDMSKYDSL</sequence>
<evidence type="ECO:0000313" key="5">
    <source>
        <dbReference type="Proteomes" id="UP000527860"/>
    </source>
</evidence>
<comment type="caution">
    <text evidence="2">The sequence shown here is derived from an EMBL/GenBank/DDBJ whole genome shotgun (WGS) entry which is preliminary data.</text>
</comment>
<proteinExistence type="predicted"/>
<reference evidence="2 4" key="1">
    <citation type="submission" date="2015-01" db="EMBL/GenBank/DDBJ databases">
        <title>Genome sequences of high lactate-tolerant strain Salinicoccus roseus W12 with industrial interest.</title>
        <authorList>
            <person name="Wang H."/>
            <person name="Yu B."/>
        </authorList>
    </citation>
    <scope>NUCLEOTIDE SEQUENCE [LARGE SCALE GENOMIC DNA]</scope>
    <source>
        <strain evidence="2 4">W12</strain>
    </source>
</reference>
<dbReference type="OrthoDB" id="2311165at2"/>
<dbReference type="EMBL" id="JABEVU030000001">
    <property type="protein sequence ID" value="MDB0581391.1"/>
    <property type="molecule type" value="Genomic_DNA"/>
</dbReference>
<feature type="domain" description="Tail spike" evidence="1">
    <location>
        <begin position="99"/>
        <end position="312"/>
    </location>
</feature>
<evidence type="ECO:0000313" key="2">
    <source>
        <dbReference type="EMBL" id="KIH70076.1"/>
    </source>
</evidence>
<dbReference type="STRING" id="45670.SN16_11305"/>